<evidence type="ECO:0000256" key="1">
    <source>
        <dbReference type="ARBA" id="ARBA00022649"/>
    </source>
</evidence>
<name>V2Y697_9FIRM</name>
<dbReference type="Proteomes" id="UP000018227">
    <property type="component" value="Unassembled WGS sequence"/>
</dbReference>
<keyword evidence="3" id="KW-1185">Reference proteome</keyword>
<protein>
    <submittedName>
        <fullName evidence="2">Addiction module toxin, RelE/StbE family</fullName>
    </submittedName>
</protein>
<dbReference type="RefSeq" id="WP_023354179.1">
    <property type="nucleotide sequence ID" value="NZ_KI535367.1"/>
</dbReference>
<comment type="caution">
    <text evidence="2">The sequence shown here is derived from an EMBL/GenBank/DDBJ whole genome shotgun (WGS) entry which is preliminary data.</text>
</comment>
<evidence type="ECO:0000313" key="3">
    <source>
        <dbReference type="Proteomes" id="UP000018227"/>
    </source>
</evidence>
<dbReference type="OrthoDB" id="3268478at2"/>
<dbReference type="STRING" id="592026.GCWU0000282_001299"/>
<dbReference type="EMBL" id="ACIL03000009">
    <property type="protein sequence ID" value="ESL03587.1"/>
    <property type="molecule type" value="Genomic_DNA"/>
</dbReference>
<dbReference type="InterPro" id="IPR007712">
    <property type="entry name" value="RelE/ParE_toxin"/>
</dbReference>
<accession>V2Y697</accession>
<dbReference type="eggNOG" id="COG3668">
    <property type="taxonomic scope" value="Bacteria"/>
</dbReference>
<evidence type="ECO:0000313" key="2">
    <source>
        <dbReference type="EMBL" id="ESL03587.1"/>
    </source>
</evidence>
<sequence length="100" mass="11907">MDKYSIKIYSRAYRDLEQIFTYIAEELLEPVIALEIIDGLENAIFSLEEQPERGAIRRVGAYANQGYRQMFHKNYTIIYRVIKRKQEVHIVTVRYTPSNF</sequence>
<dbReference type="InterPro" id="IPR035093">
    <property type="entry name" value="RelE/ParE_toxin_dom_sf"/>
</dbReference>
<dbReference type="Pfam" id="PF05016">
    <property type="entry name" value="ParE_toxin"/>
    <property type="match status" value="1"/>
</dbReference>
<dbReference type="HOGENOM" id="CLU_147162_6_3_9"/>
<dbReference type="Gene3D" id="3.30.2310.20">
    <property type="entry name" value="RelE-like"/>
    <property type="match status" value="1"/>
</dbReference>
<reference evidence="2 3" key="1">
    <citation type="submission" date="2013-06" db="EMBL/GenBank/DDBJ databases">
        <authorList>
            <person name="Weinstock G."/>
            <person name="Sodergren E."/>
            <person name="Clifton S."/>
            <person name="Fulton L."/>
            <person name="Fulton B."/>
            <person name="Courtney L."/>
            <person name="Fronick C."/>
            <person name="Harrison M."/>
            <person name="Strong C."/>
            <person name="Farmer C."/>
            <person name="Delahaunty K."/>
            <person name="Markovic C."/>
            <person name="Hall O."/>
            <person name="Minx P."/>
            <person name="Tomlinson C."/>
            <person name="Mitreva M."/>
            <person name="Nelson J."/>
            <person name="Hou S."/>
            <person name="Wollam A."/>
            <person name="Pepin K.H."/>
            <person name="Johnson M."/>
            <person name="Bhonagiri V."/>
            <person name="Nash W.E."/>
            <person name="Warren W."/>
            <person name="Chinwalla A."/>
            <person name="Mardis E.R."/>
            <person name="Wilson R.K."/>
        </authorList>
    </citation>
    <scope>NUCLEOTIDE SEQUENCE [LARGE SCALE GENOMIC DNA]</scope>
    <source>
        <strain evidence="2 3">ATCC 51271</strain>
    </source>
</reference>
<dbReference type="AlphaFoldDB" id="V2Y697"/>
<proteinExistence type="predicted"/>
<gene>
    <name evidence="2" type="ORF">GCWU0000282_001299</name>
</gene>
<keyword evidence="1" id="KW-1277">Toxin-antitoxin system</keyword>
<organism evidence="2 3">
    <name type="scientific">Catonella morbi ATCC 51271</name>
    <dbReference type="NCBI Taxonomy" id="592026"/>
    <lineage>
        <taxon>Bacteria</taxon>
        <taxon>Bacillati</taxon>
        <taxon>Bacillota</taxon>
        <taxon>Clostridia</taxon>
        <taxon>Lachnospirales</taxon>
        <taxon>Lachnospiraceae</taxon>
        <taxon>Catonella</taxon>
    </lineage>
</organism>